<evidence type="ECO:0000256" key="5">
    <source>
        <dbReference type="SAM" id="MobiDB-lite"/>
    </source>
</evidence>
<dbReference type="PANTHER" id="PTHR31234:SF4">
    <property type="entry name" value="EXPRESSED PROTEIN"/>
    <property type="match status" value="1"/>
</dbReference>
<feature type="transmembrane region" description="Helical" evidence="6">
    <location>
        <begin position="58"/>
        <end position="79"/>
    </location>
</feature>
<evidence type="ECO:0000313" key="8">
    <source>
        <dbReference type="EMBL" id="CDO98059.1"/>
    </source>
</evidence>
<reference evidence="9" key="1">
    <citation type="journal article" date="2014" name="Science">
        <title>The coffee genome provides insight into the convergent evolution of caffeine biosynthesis.</title>
        <authorList>
            <person name="Denoeud F."/>
            <person name="Carretero-Paulet L."/>
            <person name="Dereeper A."/>
            <person name="Droc G."/>
            <person name="Guyot R."/>
            <person name="Pietrella M."/>
            <person name="Zheng C."/>
            <person name="Alberti A."/>
            <person name="Anthony F."/>
            <person name="Aprea G."/>
            <person name="Aury J.M."/>
            <person name="Bento P."/>
            <person name="Bernard M."/>
            <person name="Bocs S."/>
            <person name="Campa C."/>
            <person name="Cenci A."/>
            <person name="Combes M.C."/>
            <person name="Crouzillat D."/>
            <person name="Da Silva C."/>
            <person name="Daddiego L."/>
            <person name="De Bellis F."/>
            <person name="Dussert S."/>
            <person name="Garsmeur O."/>
            <person name="Gayraud T."/>
            <person name="Guignon V."/>
            <person name="Jahn K."/>
            <person name="Jamilloux V."/>
            <person name="Joet T."/>
            <person name="Labadie K."/>
            <person name="Lan T."/>
            <person name="Leclercq J."/>
            <person name="Lepelley M."/>
            <person name="Leroy T."/>
            <person name="Li L.T."/>
            <person name="Librado P."/>
            <person name="Lopez L."/>
            <person name="Munoz A."/>
            <person name="Noel B."/>
            <person name="Pallavicini A."/>
            <person name="Perrotta G."/>
            <person name="Poncet V."/>
            <person name="Pot D."/>
            <person name="Priyono X."/>
            <person name="Rigoreau M."/>
            <person name="Rouard M."/>
            <person name="Rozas J."/>
            <person name="Tranchant-Dubreuil C."/>
            <person name="VanBuren R."/>
            <person name="Zhang Q."/>
            <person name="Andrade A.C."/>
            <person name="Argout X."/>
            <person name="Bertrand B."/>
            <person name="de Kochko A."/>
            <person name="Graziosi G."/>
            <person name="Henry R.J."/>
            <person name="Jayarama X."/>
            <person name="Ming R."/>
            <person name="Nagai C."/>
            <person name="Rounsley S."/>
            <person name="Sankoff D."/>
            <person name="Giuliano G."/>
            <person name="Albert V.A."/>
            <person name="Wincker P."/>
            <person name="Lashermes P."/>
        </authorList>
    </citation>
    <scope>NUCLEOTIDE SEQUENCE [LARGE SCALE GENOMIC DNA]</scope>
    <source>
        <strain evidence="9">cv. DH200-94</strain>
    </source>
</reference>
<dbReference type="Gene3D" id="2.60.40.1820">
    <property type="match status" value="1"/>
</dbReference>
<dbReference type="SMART" id="SM00769">
    <property type="entry name" value="WHy"/>
    <property type="match status" value="1"/>
</dbReference>
<dbReference type="InParanoid" id="A0A068TQ61"/>
<dbReference type="Pfam" id="PF03168">
    <property type="entry name" value="LEA_2"/>
    <property type="match status" value="1"/>
</dbReference>
<evidence type="ECO:0000256" key="3">
    <source>
        <dbReference type="ARBA" id="ARBA00022989"/>
    </source>
</evidence>
<evidence type="ECO:0000259" key="7">
    <source>
        <dbReference type="SMART" id="SM00769"/>
    </source>
</evidence>
<dbReference type="OMA" id="IKVHPVP"/>
<keyword evidence="3 6" id="KW-1133">Transmembrane helix</keyword>
<dbReference type="OrthoDB" id="1414122at2759"/>
<gene>
    <name evidence="8" type="ORF">GSCOC_T00022034001</name>
</gene>
<dbReference type="InterPro" id="IPR044839">
    <property type="entry name" value="NDR1-like"/>
</dbReference>
<dbReference type="FunCoup" id="A0A068TQ61">
    <property type="interactions" value="782"/>
</dbReference>
<keyword evidence="4 6" id="KW-0472">Membrane</keyword>
<evidence type="ECO:0000256" key="2">
    <source>
        <dbReference type="ARBA" id="ARBA00022692"/>
    </source>
</evidence>
<protein>
    <recommendedName>
        <fullName evidence="7">Water stress and hypersensitive response domain-containing protein</fullName>
    </recommendedName>
</protein>
<evidence type="ECO:0000256" key="1">
    <source>
        <dbReference type="ARBA" id="ARBA00004167"/>
    </source>
</evidence>
<accession>A0A068TQ61</accession>
<feature type="domain" description="Water stress and hypersensitive response" evidence="7">
    <location>
        <begin position="92"/>
        <end position="210"/>
    </location>
</feature>
<evidence type="ECO:0000256" key="6">
    <source>
        <dbReference type="SAM" id="Phobius"/>
    </source>
</evidence>
<dbReference type="STRING" id="49390.A0A068TQ61"/>
<dbReference type="PANTHER" id="PTHR31234">
    <property type="entry name" value="LATE EMBRYOGENESIS ABUNDANT (LEA) HYDROXYPROLINE-RICH GLYCOPROTEIN FAMILY"/>
    <property type="match status" value="1"/>
</dbReference>
<evidence type="ECO:0000256" key="4">
    <source>
        <dbReference type="ARBA" id="ARBA00023136"/>
    </source>
</evidence>
<evidence type="ECO:0000313" key="9">
    <source>
        <dbReference type="Proteomes" id="UP000295252"/>
    </source>
</evidence>
<dbReference type="Gramene" id="CDO98059">
    <property type="protein sequence ID" value="CDO98059"/>
    <property type="gene ID" value="GSCOC_T00022034001"/>
</dbReference>
<keyword evidence="9" id="KW-1185">Reference proteome</keyword>
<sequence>MTSSKRSDDAPLSPRFPQSYYQQLPSDPHQQPQQPQYIILLPRYYNNRRPRLHLSRTWRRCLICLLTLVLLGLAVFLLWPSDPEVSIVRLRLDHLGIHLFPIPSVDITLDVTVKIRNRDFFSIDYKSLIVAIGYRGKQLGYATSDHGNIKARGSSYVNATVHLSGVNILSDMLLLIEDLATGEITFDTDTKIGGQLGLAFFEIPLQGKVSCEINVNIHNQTIEHQNCYPEVSIQCVLIVPPLHLLSHYSCC</sequence>
<proteinExistence type="predicted"/>
<comment type="subcellular location">
    <subcellularLocation>
        <location evidence="1">Membrane</location>
        <topology evidence="1">Single-pass membrane protein</topology>
    </subcellularLocation>
</comment>
<dbReference type="AlphaFoldDB" id="A0A068TQ61"/>
<dbReference type="GO" id="GO:0009269">
    <property type="term" value="P:response to desiccation"/>
    <property type="evidence" value="ECO:0007669"/>
    <property type="project" value="InterPro"/>
</dbReference>
<dbReference type="PhylomeDB" id="A0A068TQ61"/>
<dbReference type="SUPFAM" id="SSF117070">
    <property type="entry name" value="LEA14-like"/>
    <property type="match status" value="1"/>
</dbReference>
<dbReference type="Proteomes" id="UP000295252">
    <property type="component" value="Chromosome VI"/>
</dbReference>
<organism evidence="8 9">
    <name type="scientific">Coffea canephora</name>
    <name type="common">Robusta coffee</name>
    <dbReference type="NCBI Taxonomy" id="49390"/>
    <lineage>
        <taxon>Eukaryota</taxon>
        <taxon>Viridiplantae</taxon>
        <taxon>Streptophyta</taxon>
        <taxon>Embryophyta</taxon>
        <taxon>Tracheophyta</taxon>
        <taxon>Spermatophyta</taxon>
        <taxon>Magnoliopsida</taxon>
        <taxon>eudicotyledons</taxon>
        <taxon>Gunneridae</taxon>
        <taxon>Pentapetalae</taxon>
        <taxon>asterids</taxon>
        <taxon>lamiids</taxon>
        <taxon>Gentianales</taxon>
        <taxon>Rubiaceae</taxon>
        <taxon>Ixoroideae</taxon>
        <taxon>Gardenieae complex</taxon>
        <taxon>Bertiereae - Coffeeae clade</taxon>
        <taxon>Coffeeae</taxon>
        <taxon>Coffea</taxon>
    </lineage>
</organism>
<dbReference type="InterPro" id="IPR004864">
    <property type="entry name" value="LEA_2"/>
</dbReference>
<name>A0A068TQ61_COFCA</name>
<dbReference type="InterPro" id="IPR013990">
    <property type="entry name" value="WHy-dom"/>
</dbReference>
<dbReference type="GO" id="GO:0098542">
    <property type="term" value="P:defense response to other organism"/>
    <property type="evidence" value="ECO:0007669"/>
    <property type="project" value="InterPro"/>
</dbReference>
<dbReference type="GO" id="GO:0016020">
    <property type="term" value="C:membrane"/>
    <property type="evidence" value="ECO:0007669"/>
    <property type="project" value="UniProtKB-SubCell"/>
</dbReference>
<keyword evidence="2 6" id="KW-0812">Transmembrane</keyword>
<feature type="compositionally biased region" description="Low complexity" evidence="5">
    <location>
        <begin position="22"/>
        <end position="32"/>
    </location>
</feature>
<dbReference type="EMBL" id="HG739086">
    <property type="protein sequence ID" value="CDO98059.1"/>
    <property type="molecule type" value="Genomic_DNA"/>
</dbReference>
<feature type="region of interest" description="Disordered" evidence="5">
    <location>
        <begin position="1"/>
        <end position="32"/>
    </location>
</feature>